<feature type="chain" id="PRO_5007570117" description="Secreted protein" evidence="2">
    <location>
        <begin position="28"/>
        <end position="276"/>
    </location>
</feature>
<feature type="compositionally biased region" description="Gly residues" evidence="1">
    <location>
        <begin position="215"/>
        <end position="240"/>
    </location>
</feature>
<organism evidence="3 4">
    <name type="scientific">Sorangium cellulosum</name>
    <name type="common">Polyangium cellulosum</name>
    <dbReference type="NCBI Taxonomy" id="56"/>
    <lineage>
        <taxon>Bacteria</taxon>
        <taxon>Pseudomonadati</taxon>
        <taxon>Myxococcota</taxon>
        <taxon>Polyangia</taxon>
        <taxon>Polyangiales</taxon>
        <taxon>Polyangiaceae</taxon>
        <taxon>Sorangium</taxon>
    </lineage>
</organism>
<proteinExistence type="predicted"/>
<protein>
    <recommendedName>
        <fullName evidence="5">Secreted protein</fullName>
    </recommendedName>
</protein>
<reference evidence="3 4" key="1">
    <citation type="submission" date="2014-02" db="EMBL/GenBank/DDBJ databases">
        <title>The small core and large imbalanced accessory genome model reveals a collaborative survival strategy of Sorangium cellulosum strains in nature.</title>
        <authorList>
            <person name="Han K."/>
            <person name="Peng R."/>
            <person name="Blom J."/>
            <person name="Li Y.-Z."/>
        </authorList>
    </citation>
    <scope>NUCLEOTIDE SEQUENCE [LARGE SCALE GENOMIC DNA]</scope>
    <source>
        <strain evidence="3 4">So0007-03</strain>
    </source>
</reference>
<name>A0A150TZZ3_SORCE</name>
<dbReference type="Proteomes" id="UP000075502">
    <property type="component" value="Unassembled WGS sequence"/>
</dbReference>
<evidence type="ECO:0008006" key="5">
    <source>
        <dbReference type="Google" id="ProtNLM"/>
    </source>
</evidence>
<gene>
    <name evidence="3" type="ORF">BE21_13030</name>
</gene>
<feature type="region of interest" description="Disordered" evidence="1">
    <location>
        <begin position="213"/>
        <end position="240"/>
    </location>
</feature>
<dbReference type="EMBL" id="JEME01000399">
    <property type="protein sequence ID" value="KYG10272.1"/>
    <property type="molecule type" value="Genomic_DNA"/>
</dbReference>
<evidence type="ECO:0000313" key="3">
    <source>
        <dbReference type="EMBL" id="KYG10272.1"/>
    </source>
</evidence>
<comment type="caution">
    <text evidence="3">The sequence shown here is derived from an EMBL/GenBank/DDBJ whole genome shotgun (WGS) entry which is preliminary data.</text>
</comment>
<evidence type="ECO:0000256" key="1">
    <source>
        <dbReference type="SAM" id="MobiDB-lite"/>
    </source>
</evidence>
<evidence type="ECO:0000313" key="4">
    <source>
        <dbReference type="Proteomes" id="UP000075502"/>
    </source>
</evidence>
<accession>A0A150TZZ3</accession>
<feature type="signal peptide" evidence="2">
    <location>
        <begin position="1"/>
        <end position="27"/>
    </location>
</feature>
<dbReference type="AlphaFoldDB" id="A0A150TZZ3"/>
<sequence>MNARNDRLAARCTLALALCAAPALGCAGTGQPEVSYLAVAEPAPPGEIAAGAWTVVLDEASVAFGPVQFCAAESGSATLCGTAIAELLSIVRVDLLDPGPQRLGRVRGFEGEIRSASFDYGIHWFLTEAAPVRSPEAPGGHSAHLRGRATRGAEVLEFVADVDAVPQFQGQRAVPSVAAAATVGAEPVRLAVRFDVGAWVARVDFDALAEEAAGNGAGGEGAGSDGSGGEGAGGSGSGGAGGTLRAVIAPGSRAHNALVIAMTAQSPPELVWSRSP</sequence>
<evidence type="ECO:0000256" key="2">
    <source>
        <dbReference type="SAM" id="SignalP"/>
    </source>
</evidence>
<keyword evidence="2" id="KW-0732">Signal</keyword>